<dbReference type="GO" id="GO:0016020">
    <property type="term" value="C:membrane"/>
    <property type="evidence" value="ECO:0007669"/>
    <property type="project" value="InterPro"/>
</dbReference>
<name>A0A4P6JL39_KTERU</name>
<dbReference type="OrthoDB" id="8099475at2"/>
<organism evidence="3 4">
    <name type="scientific">Ktedonosporobacter rubrisoli</name>
    <dbReference type="NCBI Taxonomy" id="2509675"/>
    <lineage>
        <taxon>Bacteria</taxon>
        <taxon>Bacillati</taxon>
        <taxon>Chloroflexota</taxon>
        <taxon>Ktedonobacteria</taxon>
        <taxon>Ktedonobacterales</taxon>
        <taxon>Ktedonosporobacteraceae</taxon>
        <taxon>Ktedonosporobacter</taxon>
    </lineage>
</organism>
<reference evidence="3 4" key="1">
    <citation type="submission" date="2019-01" db="EMBL/GenBank/DDBJ databases">
        <title>Ktedonosporobacter rubrisoli SCAWS-G2.</title>
        <authorList>
            <person name="Huang Y."/>
            <person name="Yan B."/>
        </authorList>
    </citation>
    <scope>NUCLEOTIDE SEQUENCE [LARGE SCALE GENOMIC DNA]</scope>
    <source>
        <strain evidence="3 4">SCAWS-G2</strain>
    </source>
</reference>
<feature type="region of interest" description="Disordered" evidence="1">
    <location>
        <begin position="38"/>
        <end position="67"/>
    </location>
</feature>
<dbReference type="SMART" id="SM00900">
    <property type="entry name" value="FMN_bind"/>
    <property type="match status" value="1"/>
</dbReference>
<evidence type="ECO:0000259" key="2">
    <source>
        <dbReference type="SMART" id="SM00900"/>
    </source>
</evidence>
<evidence type="ECO:0000313" key="3">
    <source>
        <dbReference type="EMBL" id="QBD75908.1"/>
    </source>
</evidence>
<gene>
    <name evidence="3" type="ORF">EPA93_07750</name>
</gene>
<dbReference type="InterPro" id="IPR007329">
    <property type="entry name" value="FMN-bd"/>
</dbReference>
<proteinExistence type="predicted"/>
<dbReference type="Proteomes" id="UP000290365">
    <property type="component" value="Chromosome"/>
</dbReference>
<dbReference type="EMBL" id="CP035758">
    <property type="protein sequence ID" value="QBD75908.1"/>
    <property type="molecule type" value="Genomic_DNA"/>
</dbReference>
<dbReference type="Pfam" id="PF04205">
    <property type="entry name" value="FMN_bind"/>
    <property type="match status" value="1"/>
</dbReference>
<evidence type="ECO:0000313" key="4">
    <source>
        <dbReference type="Proteomes" id="UP000290365"/>
    </source>
</evidence>
<dbReference type="KEGG" id="kbs:EPA93_07750"/>
<evidence type="ECO:0000256" key="1">
    <source>
        <dbReference type="SAM" id="MobiDB-lite"/>
    </source>
</evidence>
<dbReference type="GO" id="GO:0010181">
    <property type="term" value="F:FMN binding"/>
    <property type="evidence" value="ECO:0007669"/>
    <property type="project" value="InterPro"/>
</dbReference>
<sequence length="159" mass="16750">MKKTIVSAIIIGIFVLYCFLHTQANPVAIVPAATPATRSSLSSAPTSTSTPAPDTTPGATSTSGSPYKDGTYTGSLADAQWGTVQIQAVIQNGKITNVQFLQYPNERNRSIEINRYADPQLVSEAIQAQSTKVDIVSGATDTSEAFIQSLSNALSQAQV</sequence>
<feature type="compositionally biased region" description="Low complexity" evidence="1">
    <location>
        <begin position="38"/>
        <end position="66"/>
    </location>
</feature>
<accession>A0A4P6JL39</accession>
<dbReference type="AlphaFoldDB" id="A0A4P6JL39"/>
<dbReference type="Gene3D" id="3.90.1010.20">
    <property type="match status" value="1"/>
</dbReference>
<dbReference type="RefSeq" id="WP_129886504.1">
    <property type="nucleotide sequence ID" value="NZ_CP035758.1"/>
</dbReference>
<protein>
    <submittedName>
        <fullName evidence="3">FMN-binding protein</fullName>
    </submittedName>
</protein>
<keyword evidence="4" id="KW-1185">Reference proteome</keyword>
<feature type="domain" description="FMN-binding" evidence="2">
    <location>
        <begin position="79"/>
        <end position="157"/>
    </location>
</feature>